<dbReference type="EMBL" id="LCJT01000018">
    <property type="protein sequence ID" value="KKT83443.1"/>
    <property type="molecule type" value="Genomic_DNA"/>
</dbReference>
<feature type="domain" description="Peptidase S24/S26A/S26B/S26C" evidence="1">
    <location>
        <begin position="66"/>
        <end position="187"/>
    </location>
</feature>
<organism evidence="2 3">
    <name type="scientific">Candidatus Giovannonibacteria bacterium GW2011_GWC2_44_9</name>
    <dbReference type="NCBI Taxonomy" id="1618658"/>
    <lineage>
        <taxon>Bacteria</taxon>
        <taxon>Candidatus Giovannoniibacteriota</taxon>
    </lineage>
</organism>
<comment type="caution">
    <text evidence="2">The sequence shown here is derived from an EMBL/GenBank/DDBJ whole genome shotgun (WGS) entry which is preliminary data.</text>
</comment>
<dbReference type="SUPFAM" id="SSF51306">
    <property type="entry name" value="LexA/Signal peptidase"/>
    <property type="match status" value="1"/>
</dbReference>
<evidence type="ECO:0000313" key="2">
    <source>
        <dbReference type="EMBL" id="KKT83443.1"/>
    </source>
</evidence>
<dbReference type="Gene3D" id="2.10.109.10">
    <property type="entry name" value="Umud Fragment, subunit A"/>
    <property type="match status" value="1"/>
</dbReference>
<protein>
    <recommendedName>
        <fullName evidence="1">Peptidase S24/S26A/S26B/S26C domain-containing protein</fullName>
    </recommendedName>
</protein>
<evidence type="ECO:0000313" key="3">
    <source>
        <dbReference type="Proteomes" id="UP000033915"/>
    </source>
</evidence>
<accession>A0A0G1KIS5</accession>
<gene>
    <name evidence="2" type="ORF">UW81_C0018G0007</name>
</gene>
<dbReference type="Pfam" id="PF00717">
    <property type="entry name" value="Peptidase_S24"/>
    <property type="match status" value="1"/>
</dbReference>
<name>A0A0G1KIS5_9BACT</name>
<reference evidence="2 3" key="1">
    <citation type="journal article" date="2015" name="Nature">
        <title>rRNA introns, odd ribosomes, and small enigmatic genomes across a large radiation of phyla.</title>
        <authorList>
            <person name="Brown C.T."/>
            <person name="Hug L.A."/>
            <person name="Thomas B.C."/>
            <person name="Sharon I."/>
            <person name="Castelle C.J."/>
            <person name="Singh A."/>
            <person name="Wilkins M.J."/>
            <person name="Williams K.H."/>
            <person name="Banfield J.F."/>
        </authorList>
    </citation>
    <scope>NUCLEOTIDE SEQUENCE [LARGE SCALE GENOMIC DNA]</scope>
</reference>
<sequence>MHPIQKKIVILSQSNDLSALSLREIGRLIGEGHPQKVKHHMQQLGFLPPAPGSKASADKAHLISIPLLGLANCGEATIYAESYEGRYLQVSQSILPHRFQDLFSVQAVGDSMNQANINGENIEDGDFVIINPDDKDFKNGDYVLSLINGMANIKKFTKNVNSQQVVLLSESSENHPPIYIHEDDMSYFMTSGKVIAVLKHPEKNSTENIVLSEV</sequence>
<dbReference type="InterPro" id="IPR036286">
    <property type="entry name" value="LexA/Signal_pep-like_sf"/>
</dbReference>
<dbReference type="Proteomes" id="UP000033915">
    <property type="component" value="Unassembled WGS sequence"/>
</dbReference>
<dbReference type="InterPro" id="IPR015927">
    <property type="entry name" value="Peptidase_S24_S26A/B/C"/>
</dbReference>
<dbReference type="InterPro" id="IPR039418">
    <property type="entry name" value="LexA-like"/>
</dbReference>
<proteinExistence type="predicted"/>
<dbReference type="AlphaFoldDB" id="A0A0G1KIS5"/>
<dbReference type="CDD" id="cd06529">
    <property type="entry name" value="S24_LexA-like"/>
    <property type="match status" value="1"/>
</dbReference>
<evidence type="ECO:0000259" key="1">
    <source>
        <dbReference type="Pfam" id="PF00717"/>
    </source>
</evidence>